<gene>
    <name evidence="1" type="ORF">PQ457_07785</name>
</gene>
<sequence length="87" mass="9818">MPKKRHEPAFSPAAPAGGDTLEDFALYRRRNMTIPGIMHLYLTLADEAVEAQRRAHDFFLQWQSLADPAIDAYGEMMEAIAALRQKS</sequence>
<keyword evidence="2" id="KW-1185">Reference proteome</keyword>
<dbReference type="Proteomes" id="UP001218231">
    <property type="component" value="Chromosome"/>
</dbReference>
<dbReference type="RefSeq" id="WP_273619149.1">
    <property type="nucleotide sequence ID" value="NZ_CP103868.1"/>
</dbReference>
<dbReference type="EMBL" id="CP117417">
    <property type="protein sequence ID" value="WCT78849.1"/>
    <property type="molecule type" value="Genomic_DNA"/>
</dbReference>
<protein>
    <submittedName>
        <fullName evidence="1">Uncharacterized protein</fullName>
    </submittedName>
</protein>
<name>A0ABY7U3K1_9SPHN</name>
<organism evidence="1 2">
    <name type="scientific">Novosphingobium humi</name>
    <dbReference type="NCBI Taxonomy" id="2282397"/>
    <lineage>
        <taxon>Bacteria</taxon>
        <taxon>Pseudomonadati</taxon>
        <taxon>Pseudomonadota</taxon>
        <taxon>Alphaproteobacteria</taxon>
        <taxon>Sphingomonadales</taxon>
        <taxon>Sphingomonadaceae</taxon>
        <taxon>Novosphingobium</taxon>
    </lineage>
</organism>
<accession>A0ABY7U3K1</accession>
<proteinExistence type="predicted"/>
<reference evidence="1 2" key="1">
    <citation type="submission" date="2023-02" db="EMBL/GenBank/DDBJ databases">
        <title>Genome sequence of Novosphingobium humi KACC 19094.</title>
        <authorList>
            <person name="Kim S."/>
            <person name="Heo J."/>
            <person name="Kwon S.-W."/>
        </authorList>
    </citation>
    <scope>NUCLEOTIDE SEQUENCE [LARGE SCALE GENOMIC DNA]</scope>
    <source>
        <strain evidence="1 2">KACC 19094</strain>
    </source>
</reference>
<evidence type="ECO:0000313" key="1">
    <source>
        <dbReference type="EMBL" id="WCT78849.1"/>
    </source>
</evidence>
<evidence type="ECO:0000313" key="2">
    <source>
        <dbReference type="Proteomes" id="UP001218231"/>
    </source>
</evidence>